<gene>
    <name evidence="5" type="ORF">KP509_32G050600</name>
</gene>
<dbReference type="InterPro" id="IPR003958">
    <property type="entry name" value="CBFA_NFYB_domain"/>
</dbReference>
<dbReference type="GO" id="GO:0001046">
    <property type="term" value="F:core promoter sequence-specific DNA binding"/>
    <property type="evidence" value="ECO:0007669"/>
    <property type="project" value="TreeGrafter"/>
</dbReference>
<dbReference type="InterPro" id="IPR009072">
    <property type="entry name" value="Histone-fold"/>
</dbReference>
<proteinExistence type="predicted"/>
<name>A0A8T2QTA4_CERRI</name>
<evidence type="ECO:0000256" key="3">
    <source>
        <dbReference type="SAM" id="MobiDB-lite"/>
    </source>
</evidence>
<dbReference type="AlphaFoldDB" id="A0A8T2QTA4"/>
<protein>
    <recommendedName>
        <fullName evidence="4">Transcription factor CBF/NF-Y/archaeal histone domain-containing protein</fullName>
    </recommendedName>
</protein>
<organism evidence="5 6">
    <name type="scientific">Ceratopteris richardii</name>
    <name type="common">Triangle waterfern</name>
    <dbReference type="NCBI Taxonomy" id="49495"/>
    <lineage>
        <taxon>Eukaryota</taxon>
        <taxon>Viridiplantae</taxon>
        <taxon>Streptophyta</taxon>
        <taxon>Embryophyta</taxon>
        <taxon>Tracheophyta</taxon>
        <taxon>Polypodiopsida</taxon>
        <taxon>Polypodiidae</taxon>
        <taxon>Polypodiales</taxon>
        <taxon>Pteridineae</taxon>
        <taxon>Pteridaceae</taxon>
        <taxon>Parkerioideae</taxon>
        <taxon>Ceratopteris</taxon>
    </lineage>
</organism>
<evidence type="ECO:0000256" key="1">
    <source>
        <dbReference type="ARBA" id="ARBA00004123"/>
    </source>
</evidence>
<reference evidence="5" key="1">
    <citation type="submission" date="2021-08" db="EMBL/GenBank/DDBJ databases">
        <title>WGS assembly of Ceratopteris richardii.</title>
        <authorList>
            <person name="Marchant D.B."/>
            <person name="Chen G."/>
            <person name="Jenkins J."/>
            <person name="Shu S."/>
            <person name="Leebens-Mack J."/>
            <person name="Grimwood J."/>
            <person name="Schmutz J."/>
            <person name="Soltis P."/>
            <person name="Soltis D."/>
            <person name="Chen Z.-H."/>
        </authorList>
    </citation>
    <scope>NUCLEOTIDE SEQUENCE</scope>
    <source>
        <strain evidence="5">Whitten #5841</strain>
        <tissue evidence="5">Leaf</tissue>
    </source>
</reference>
<dbReference type="PANTHER" id="PTHR10252">
    <property type="entry name" value="HISTONE-LIKE TRANSCRIPTION FACTOR CCAAT-RELATED"/>
    <property type="match status" value="1"/>
</dbReference>
<dbReference type="Proteomes" id="UP000825935">
    <property type="component" value="Chromosome 32"/>
</dbReference>
<keyword evidence="2" id="KW-0539">Nucleus</keyword>
<dbReference type="Gene3D" id="1.10.20.10">
    <property type="entry name" value="Histone, subunit A"/>
    <property type="match status" value="1"/>
</dbReference>
<comment type="subcellular location">
    <subcellularLocation>
        <location evidence="1">Nucleus</location>
    </subcellularLocation>
</comment>
<dbReference type="CDD" id="cd22906">
    <property type="entry name" value="HFD_DRAP1"/>
    <property type="match status" value="1"/>
</dbReference>
<dbReference type="EMBL" id="CM035437">
    <property type="protein sequence ID" value="KAH7287342.1"/>
    <property type="molecule type" value="Genomic_DNA"/>
</dbReference>
<keyword evidence="6" id="KW-1185">Reference proteome</keyword>
<dbReference type="Pfam" id="PF00808">
    <property type="entry name" value="CBFD_NFYB_HMF"/>
    <property type="match status" value="1"/>
</dbReference>
<comment type="caution">
    <text evidence="5">The sequence shown here is derived from an EMBL/GenBank/DDBJ whole genome shotgun (WGS) entry which is preliminary data.</text>
</comment>
<evidence type="ECO:0000313" key="6">
    <source>
        <dbReference type="Proteomes" id="UP000825935"/>
    </source>
</evidence>
<feature type="region of interest" description="Disordered" evidence="3">
    <location>
        <begin position="129"/>
        <end position="173"/>
    </location>
</feature>
<dbReference type="FunFam" id="1.10.20.10:FF:000038">
    <property type="entry name" value="dr1-associated corepressor homolog"/>
    <property type="match status" value="1"/>
</dbReference>
<feature type="compositionally biased region" description="Basic and acidic residues" evidence="3">
    <location>
        <begin position="129"/>
        <end position="140"/>
    </location>
</feature>
<evidence type="ECO:0000256" key="2">
    <source>
        <dbReference type="ARBA" id="ARBA00023242"/>
    </source>
</evidence>
<dbReference type="OrthoDB" id="653904at2759"/>
<feature type="domain" description="Transcription factor CBF/NF-Y/archaeal histone" evidence="4">
    <location>
        <begin position="8"/>
        <end position="71"/>
    </location>
</feature>
<evidence type="ECO:0000313" key="5">
    <source>
        <dbReference type="EMBL" id="KAH7287342.1"/>
    </source>
</evidence>
<dbReference type="InterPro" id="IPR050568">
    <property type="entry name" value="Transcr_DNA_Rep_Reg"/>
</dbReference>
<accession>A0A8T2QTA4</accession>
<dbReference type="PANTHER" id="PTHR10252:SF5">
    <property type="entry name" value="DR1-ASSOCIATED COREPRESSOR"/>
    <property type="match status" value="1"/>
</dbReference>
<sequence length="253" mass="28554">MRKKHDTRFPVGRIKKIMQADEEVGKIAMATPILISKALERFLQDLCDRTYEVTLKRGAKTISSTHLKECVHTHSMFDFLKETVSHVRDLQGRGNGCENTVRRRKAAEVNMNVGCEDDSGRHFKMGFADHRVQGGETGHDNRRKSKKRSRNYEEDEPVDTEMSSPSPCSSSDFANRSDIFYKSGVKGAQIQRPTMSVGYPKDLDLNVDLDEDGEVAGIGKQVQEDHNYSGISLFPASSQNVYQQEDDYDEEGV</sequence>
<dbReference type="GO" id="GO:0016251">
    <property type="term" value="F:RNA polymerase II general transcription initiation factor activity"/>
    <property type="evidence" value="ECO:0007669"/>
    <property type="project" value="TreeGrafter"/>
</dbReference>
<dbReference type="GO" id="GO:0005634">
    <property type="term" value="C:nucleus"/>
    <property type="evidence" value="ECO:0007669"/>
    <property type="project" value="UniProtKB-SubCell"/>
</dbReference>
<dbReference type="SUPFAM" id="SSF47113">
    <property type="entry name" value="Histone-fold"/>
    <property type="match status" value="1"/>
</dbReference>
<evidence type="ECO:0000259" key="4">
    <source>
        <dbReference type="Pfam" id="PF00808"/>
    </source>
</evidence>
<dbReference type="GO" id="GO:0046982">
    <property type="term" value="F:protein heterodimerization activity"/>
    <property type="evidence" value="ECO:0007669"/>
    <property type="project" value="InterPro"/>
</dbReference>